<sequence>MSMAQAPPGSAIISGHALLFHIEQPYSKNNRLIRAIAEFPIGYEDGILQAVTSLIHYYHDSDEPVPAEGVCYYICGKLAAIHPKTDLPDDIERSMVDFQIDAFVVSKSVLYLNLSPFFF</sequence>
<keyword evidence="2" id="KW-1185">Reference proteome</keyword>
<dbReference type="EMBL" id="KN837238">
    <property type="protein sequence ID" value="KIJ31733.1"/>
    <property type="molecule type" value="Genomic_DNA"/>
</dbReference>
<organism evidence="1 2">
    <name type="scientific">Sphaerobolus stellatus (strain SS14)</name>
    <dbReference type="NCBI Taxonomy" id="990650"/>
    <lineage>
        <taxon>Eukaryota</taxon>
        <taxon>Fungi</taxon>
        <taxon>Dikarya</taxon>
        <taxon>Basidiomycota</taxon>
        <taxon>Agaricomycotina</taxon>
        <taxon>Agaricomycetes</taxon>
        <taxon>Phallomycetidae</taxon>
        <taxon>Geastrales</taxon>
        <taxon>Sphaerobolaceae</taxon>
        <taxon>Sphaerobolus</taxon>
    </lineage>
</organism>
<dbReference type="Proteomes" id="UP000054279">
    <property type="component" value="Unassembled WGS sequence"/>
</dbReference>
<dbReference type="AlphaFoldDB" id="A0A0C9TNW8"/>
<protein>
    <submittedName>
        <fullName evidence="1">Uncharacterized protein</fullName>
    </submittedName>
</protein>
<evidence type="ECO:0000313" key="1">
    <source>
        <dbReference type="EMBL" id="KIJ31733.1"/>
    </source>
</evidence>
<dbReference type="HOGENOM" id="CLU_167041_0_0_1"/>
<evidence type="ECO:0000313" key="2">
    <source>
        <dbReference type="Proteomes" id="UP000054279"/>
    </source>
</evidence>
<proteinExistence type="predicted"/>
<gene>
    <name evidence="1" type="ORF">M422DRAFT_266630</name>
</gene>
<name>A0A0C9TNW8_SPHS4</name>
<accession>A0A0C9TNW8</accession>
<reference evidence="1 2" key="1">
    <citation type="submission" date="2014-06" db="EMBL/GenBank/DDBJ databases">
        <title>Evolutionary Origins and Diversification of the Mycorrhizal Mutualists.</title>
        <authorList>
            <consortium name="DOE Joint Genome Institute"/>
            <consortium name="Mycorrhizal Genomics Consortium"/>
            <person name="Kohler A."/>
            <person name="Kuo A."/>
            <person name="Nagy L.G."/>
            <person name="Floudas D."/>
            <person name="Copeland A."/>
            <person name="Barry K.W."/>
            <person name="Cichocki N."/>
            <person name="Veneault-Fourrey C."/>
            <person name="LaButti K."/>
            <person name="Lindquist E.A."/>
            <person name="Lipzen A."/>
            <person name="Lundell T."/>
            <person name="Morin E."/>
            <person name="Murat C."/>
            <person name="Riley R."/>
            <person name="Ohm R."/>
            <person name="Sun H."/>
            <person name="Tunlid A."/>
            <person name="Henrissat B."/>
            <person name="Grigoriev I.V."/>
            <person name="Hibbett D.S."/>
            <person name="Martin F."/>
        </authorList>
    </citation>
    <scope>NUCLEOTIDE SEQUENCE [LARGE SCALE GENOMIC DNA]</scope>
    <source>
        <strain evidence="1 2">SS14</strain>
    </source>
</reference>